<dbReference type="InterPro" id="IPR018683">
    <property type="entry name" value="DUF2169"/>
</dbReference>
<dbReference type="Pfam" id="PF09937">
    <property type="entry name" value="DUF2169"/>
    <property type="match status" value="1"/>
</dbReference>
<dbReference type="OrthoDB" id="5516327at2"/>
<evidence type="ECO:0000313" key="4">
    <source>
        <dbReference type="Proteomes" id="UP000238348"/>
    </source>
</evidence>
<feature type="region of interest" description="Disordered" evidence="1">
    <location>
        <begin position="438"/>
        <end position="521"/>
    </location>
</feature>
<sequence>MTPSLDPMRIAPIGRVAVATVAFAAAGQLRVAAVVKATFALVPDGPMALVAPLPVVRADEPHAGPPPRSLAAAAETAPYLARADVLVTGSACAPGGVPAPRLPVRLLVARDGRPLLDKRLVAQGPADAAGHVAPIARQPLVYEAAVGGPGYPDNPVGSRDPARVRIFYPEHGGRPAGFGPVARGWPVRRQILGGFDPRHLDQRIVVLPDGFPWGYYQAAPPDQRMAPFRGDEWFVLEGFFADRPRLQSHLPNASGVARLYGPSGDLVSGVPIAMVADMAILDAERRTCAIVWRGSVAVAGEEALAALEIHAGVALPGQPVVFPPGRSAAAAAAAERAARYASTVSTDAVAVERGRGNALPFQSPRPAASAPRPSEPADDDRGRSATLDMSLDEIFRRSAAPVMPFAGAAPAMPVPGAAPAIPPPGAAPALPFVGGRPAAAPAPAGAPLPPATPFERAARGPEGPAPAAAPGGVLPASAMHRAPGPPRVEPFEAPPLPEITYAGDDPGASAPPEEPAPAGPLGASFLAAAARAGLSPAPGDARFP</sequence>
<accession>A0A2L0EVY8</accession>
<dbReference type="Proteomes" id="UP000238348">
    <property type="component" value="Chromosome"/>
</dbReference>
<feature type="region of interest" description="Disordered" evidence="1">
    <location>
        <begin position="356"/>
        <end position="384"/>
    </location>
</feature>
<evidence type="ECO:0000313" key="3">
    <source>
        <dbReference type="EMBL" id="AUX43473.1"/>
    </source>
</evidence>
<protein>
    <recommendedName>
        <fullName evidence="2">DUF2169 domain-containing protein</fullName>
    </recommendedName>
</protein>
<dbReference type="AlphaFoldDB" id="A0A2L0EVY8"/>
<evidence type="ECO:0000256" key="1">
    <source>
        <dbReference type="SAM" id="MobiDB-lite"/>
    </source>
</evidence>
<feature type="compositionally biased region" description="Pro residues" evidence="1">
    <location>
        <begin position="483"/>
        <end position="497"/>
    </location>
</feature>
<feature type="compositionally biased region" description="Low complexity" evidence="1">
    <location>
        <begin position="460"/>
        <end position="472"/>
    </location>
</feature>
<feature type="domain" description="DUF2169" evidence="2">
    <location>
        <begin position="27"/>
        <end position="293"/>
    </location>
</feature>
<dbReference type="RefSeq" id="WP_159397238.1">
    <property type="nucleotide sequence ID" value="NZ_CP012673.1"/>
</dbReference>
<name>A0A2L0EVY8_SORCE</name>
<dbReference type="EMBL" id="CP012673">
    <property type="protein sequence ID" value="AUX43473.1"/>
    <property type="molecule type" value="Genomic_DNA"/>
</dbReference>
<proteinExistence type="predicted"/>
<gene>
    <name evidence="3" type="ORF">SOCE26_049220</name>
</gene>
<organism evidence="3 4">
    <name type="scientific">Sorangium cellulosum</name>
    <name type="common">Polyangium cellulosum</name>
    <dbReference type="NCBI Taxonomy" id="56"/>
    <lineage>
        <taxon>Bacteria</taxon>
        <taxon>Pseudomonadati</taxon>
        <taxon>Myxococcota</taxon>
        <taxon>Polyangia</taxon>
        <taxon>Polyangiales</taxon>
        <taxon>Polyangiaceae</taxon>
        <taxon>Sorangium</taxon>
    </lineage>
</organism>
<reference evidence="3 4" key="1">
    <citation type="submission" date="2015-09" db="EMBL/GenBank/DDBJ databases">
        <title>Sorangium comparison.</title>
        <authorList>
            <person name="Zaburannyi N."/>
            <person name="Bunk B."/>
            <person name="Overmann J."/>
            <person name="Mueller R."/>
        </authorList>
    </citation>
    <scope>NUCLEOTIDE SEQUENCE [LARGE SCALE GENOMIC DNA]</scope>
    <source>
        <strain evidence="3 4">So ce26</strain>
    </source>
</reference>
<evidence type="ECO:0000259" key="2">
    <source>
        <dbReference type="Pfam" id="PF09937"/>
    </source>
</evidence>